<evidence type="ECO:0000313" key="2">
    <source>
        <dbReference type="Proteomes" id="UP000708208"/>
    </source>
</evidence>
<accession>A0A8J2LBG3</accession>
<evidence type="ECO:0000313" key="1">
    <source>
        <dbReference type="EMBL" id="CAG7829144.1"/>
    </source>
</evidence>
<dbReference type="Proteomes" id="UP000708208">
    <property type="component" value="Unassembled WGS sequence"/>
</dbReference>
<dbReference type="EMBL" id="CAJVCH010550286">
    <property type="protein sequence ID" value="CAG7829144.1"/>
    <property type="molecule type" value="Genomic_DNA"/>
</dbReference>
<dbReference type="AlphaFoldDB" id="A0A8J2LBG3"/>
<comment type="caution">
    <text evidence="1">The sequence shown here is derived from an EMBL/GenBank/DDBJ whole genome shotgun (WGS) entry which is preliminary data.</text>
</comment>
<organism evidence="1 2">
    <name type="scientific">Allacma fusca</name>
    <dbReference type="NCBI Taxonomy" id="39272"/>
    <lineage>
        <taxon>Eukaryota</taxon>
        <taxon>Metazoa</taxon>
        <taxon>Ecdysozoa</taxon>
        <taxon>Arthropoda</taxon>
        <taxon>Hexapoda</taxon>
        <taxon>Collembola</taxon>
        <taxon>Symphypleona</taxon>
        <taxon>Sminthuridae</taxon>
        <taxon>Allacma</taxon>
    </lineage>
</organism>
<proteinExistence type="predicted"/>
<name>A0A8J2LBG3_9HEXA</name>
<keyword evidence="2" id="KW-1185">Reference proteome</keyword>
<gene>
    <name evidence="1" type="ORF">AFUS01_LOCUS39020</name>
</gene>
<reference evidence="1" key="1">
    <citation type="submission" date="2021-06" db="EMBL/GenBank/DDBJ databases">
        <authorList>
            <person name="Hodson N. C."/>
            <person name="Mongue J. A."/>
            <person name="Jaron S. K."/>
        </authorList>
    </citation>
    <scope>NUCLEOTIDE SEQUENCE</scope>
</reference>
<protein>
    <submittedName>
        <fullName evidence="1">Uncharacterized protein</fullName>
    </submittedName>
</protein>
<feature type="non-terminal residue" evidence="1">
    <location>
        <position position="1"/>
    </location>
</feature>
<sequence length="108" mass="12055">MITGTTDKCKRNICTAGGTSREQNQISSFMPLSGNADESFLLPRKYTSYDTTSVSHNEQIYTAPLELVCGSVELWPSVAKDLLWLFGIHVFDGDEYILLDKFSGQLLQ</sequence>